<comment type="caution">
    <text evidence="6">The sequence shown here is derived from an EMBL/GenBank/DDBJ whole genome shotgun (WGS) entry which is preliminary data.</text>
</comment>
<evidence type="ECO:0000256" key="5">
    <source>
        <dbReference type="HAMAP-Rule" id="MF_00358"/>
    </source>
</evidence>
<name>A0A1F5Z5G5_9BACT</name>
<dbReference type="AlphaFoldDB" id="A0A1F5Z5G5"/>
<dbReference type="InterPro" id="IPR038380">
    <property type="entry name" value="Ribosomal_bS21_sf"/>
</dbReference>
<evidence type="ECO:0000256" key="3">
    <source>
        <dbReference type="ARBA" id="ARBA00023274"/>
    </source>
</evidence>
<evidence type="ECO:0000256" key="4">
    <source>
        <dbReference type="ARBA" id="ARBA00035135"/>
    </source>
</evidence>
<gene>
    <name evidence="5" type="primary">rpsU</name>
    <name evidence="6" type="ORF">A2872_01835</name>
</gene>
<dbReference type="EMBL" id="MFJG01000003">
    <property type="protein sequence ID" value="OGG07681.1"/>
    <property type="molecule type" value="Genomic_DNA"/>
</dbReference>
<evidence type="ECO:0000313" key="6">
    <source>
        <dbReference type="EMBL" id="OGG07681.1"/>
    </source>
</evidence>
<keyword evidence="2 5" id="KW-0689">Ribosomal protein</keyword>
<dbReference type="HAMAP" id="MF_00358">
    <property type="entry name" value="Ribosomal_bS21"/>
    <property type="match status" value="1"/>
</dbReference>
<dbReference type="Pfam" id="PF01165">
    <property type="entry name" value="Ribosomal_S21"/>
    <property type="match status" value="1"/>
</dbReference>
<comment type="similarity">
    <text evidence="1 5">Belongs to the bacterial ribosomal protein bS21 family.</text>
</comment>
<evidence type="ECO:0000313" key="7">
    <source>
        <dbReference type="Proteomes" id="UP000178681"/>
    </source>
</evidence>
<proteinExistence type="inferred from homology"/>
<dbReference type="Proteomes" id="UP000178681">
    <property type="component" value="Unassembled WGS sequence"/>
</dbReference>
<accession>A0A1F5Z5G5</accession>
<dbReference type="GO" id="GO:1990904">
    <property type="term" value="C:ribonucleoprotein complex"/>
    <property type="evidence" value="ECO:0007669"/>
    <property type="project" value="UniProtKB-KW"/>
</dbReference>
<dbReference type="GO" id="GO:0006412">
    <property type="term" value="P:translation"/>
    <property type="evidence" value="ECO:0007669"/>
    <property type="project" value="UniProtKB-UniRule"/>
</dbReference>
<dbReference type="STRING" id="1798377.A2872_01835"/>
<reference evidence="6 7" key="1">
    <citation type="journal article" date="2016" name="Nat. Commun.">
        <title>Thousands of microbial genomes shed light on interconnected biogeochemical processes in an aquifer system.</title>
        <authorList>
            <person name="Anantharaman K."/>
            <person name="Brown C.T."/>
            <person name="Hug L.A."/>
            <person name="Sharon I."/>
            <person name="Castelle C.J."/>
            <person name="Probst A.J."/>
            <person name="Thomas B.C."/>
            <person name="Singh A."/>
            <person name="Wilkins M.J."/>
            <person name="Karaoz U."/>
            <person name="Brodie E.L."/>
            <person name="Williams K.H."/>
            <person name="Hubbard S.S."/>
            <person name="Banfield J.F."/>
        </authorList>
    </citation>
    <scope>NUCLEOTIDE SEQUENCE [LARGE SCALE GENOMIC DNA]</scope>
</reference>
<dbReference type="NCBIfam" id="TIGR00030">
    <property type="entry name" value="S21p"/>
    <property type="match status" value="1"/>
</dbReference>
<organism evidence="6 7">
    <name type="scientific">Candidatus Gottesmanbacteria bacterium RIFCSPHIGHO2_01_FULL_42_12</name>
    <dbReference type="NCBI Taxonomy" id="1798377"/>
    <lineage>
        <taxon>Bacteria</taxon>
        <taxon>Candidatus Gottesmaniibacteriota</taxon>
    </lineage>
</organism>
<evidence type="ECO:0000256" key="2">
    <source>
        <dbReference type="ARBA" id="ARBA00022980"/>
    </source>
</evidence>
<dbReference type="GO" id="GO:0003735">
    <property type="term" value="F:structural constituent of ribosome"/>
    <property type="evidence" value="ECO:0007669"/>
    <property type="project" value="InterPro"/>
</dbReference>
<dbReference type="InterPro" id="IPR001911">
    <property type="entry name" value="Ribosomal_bS21"/>
</dbReference>
<dbReference type="Gene3D" id="1.20.5.1150">
    <property type="entry name" value="Ribosomal protein S8"/>
    <property type="match status" value="1"/>
</dbReference>
<protein>
    <recommendedName>
        <fullName evidence="4 5">Small ribosomal subunit protein bS21</fullName>
    </recommendedName>
</protein>
<evidence type="ECO:0000256" key="1">
    <source>
        <dbReference type="ARBA" id="ARBA00006640"/>
    </source>
</evidence>
<sequence length="62" mass="7254">MVVVKAQPGQSSDAVIRAFQKKVFNEDIMEELKKREYYQKPALVRKAKTAAIKKARKQKRIY</sequence>
<dbReference type="GO" id="GO:0005840">
    <property type="term" value="C:ribosome"/>
    <property type="evidence" value="ECO:0007669"/>
    <property type="project" value="UniProtKB-KW"/>
</dbReference>
<keyword evidence="3 5" id="KW-0687">Ribonucleoprotein</keyword>